<feature type="signal peptide" evidence="7">
    <location>
        <begin position="1"/>
        <end position="22"/>
    </location>
</feature>
<dbReference type="EMBL" id="HBUF01551287">
    <property type="protein sequence ID" value="CAG6758972.1"/>
    <property type="molecule type" value="Transcribed_RNA"/>
</dbReference>
<sequence>MGFPVGILGLVLATFCVGLSFGNEESLVPVLMWGYKNPADLKFSHNSLHNIETSSLTTHIQKIIEKSSNPLVLCFVEPILSVEDFSAQPTAFSHVKDEISQSKLLDYMPSVYSAAEGVRNLANEGFKVKEISDTDSFPQDIADIDVLIVKLSESDDDRFSTLAKHDKFISETYRRAFEQRKNVIGVLTSEISLSSIASLIRYRRDAGNSPENRSDFDNFSMKDVFVAGNNNGRAMLYAKTPATLYLPNGNKYILMKNSKTTTTLDDRVQSEIQRLLVTYFTDDGTMIKLRFLFTKDQMNKWYLKNIELESPKLEIKTNLTTSSSITSTLNHPYNTPREVEFADENKVRVVFSSGLQVQPWIPDLLGEKFGDMEEAVTYFTVGIWMGLFVMAILAVIFTLGIVMIMDIRTMDRFDDAKGKTITISATD</sequence>
<dbReference type="PANTHER" id="PTHR12471">
    <property type="entry name" value="VACUOLAR ATP SYNTHASE SUBUNIT S1"/>
    <property type="match status" value="1"/>
</dbReference>
<proteinExistence type="inferred from homology"/>
<keyword evidence="5 6" id="KW-0472">Membrane</keyword>
<dbReference type="AlphaFoldDB" id="A0A8D8S6C0"/>
<evidence type="ECO:0000313" key="9">
    <source>
        <dbReference type="EMBL" id="CAG6664089.1"/>
    </source>
</evidence>
<dbReference type="EMBL" id="HBUF01345588">
    <property type="protein sequence ID" value="CAG6709008.1"/>
    <property type="molecule type" value="Transcribed_RNA"/>
</dbReference>
<dbReference type="GO" id="GO:0030641">
    <property type="term" value="P:regulation of cellular pH"/>
    <property type="evidence" value="ECO:0007669"/>
    <property type="project" value="TreeGrafter"/>
</dbReference>
<comment type="similarity">
    <text evidence="2">Belongs to the vacuolar ATPase subunit S1 family.</text>
</comment>
<feature type="transmembrane region" description="Helical" evidence="6">
    <location>
        <begin position="381"/>
        <end position="404"/>
    </location>
</feature>
<evidence type="ECO:0000256" key="5">
    <source>
        <dbReference type="ARBA" id="ARBA00023136"/>
    </source>
</evidence>
<evidence type="ECO:0000256" key="7">
    <source>
        <dbReference type="SAM" id="SignalP"/>
    </source>
</evidence>
<organism evidence="9">
    <name type="scientific">Cacopsylla melanoneura</name>
    <dbReference type="NCBI Taxonomy" id="428564"/>
    <lineage>
        <taxon>Eukaryota</taxon>
        <taxon>Metazoa</taxon>
        <taxon>Ecdysozoa</taxon>
        <taxon>Arthropoda</taxon>
        <taxon>Hexapoda</taxon>
        <taxon>Insecta</taxon>
        <taxon>Pterygota</taxon>
        <taxon>Neoptera</taxon>
        <taxon>Paraneoptera</taxon>
        <taxon>Hemiptera</taxon>
        <taxon>Sternorrhyncha</taxon>
        <taxon>Psylloidea</taxon>
        <taxon>Psyllidae</taxon>
        <taxon>Psyllinae</taxon>
        <taxon>Cacopsylla</taxon>
    </lineage>
</organism>
<name>A0A8D8S6C0_9HEMI</name>
<dbReference type="Pfam" id="PF20520">
    <property type="entry name" value="Ac45-VOA1_TM"/>
    <property type="match status" value="1"/>
</dbReference>
<dbReference type="EMBL" id="HBUF01551286">
    <property type="protein sequence ID" value="CAG6758971.1"/>
    <property type="molecule type" value="Transcribed_RNA"/>
</dbReference>
<evidence type="ECO:0000256" key="1">
    <source>
        <dbReference type="ARBA" id="ARBA00004167"/>
    </source>
</evidence>
<dbReference type="EMBL" id="HBUF01206809">
    <property type="protein sequence ID" value="CAG6664096.1"/>
    <property type="molecule type" value="Transcribed_RNA"/>
</dbReference>
<keyword evidence="4 6" id="KW-1133">Transmembrane helix</keyword>
<evidence type="ECO:0000256" key="2">
    <source>
        <dbReference type="ARBA" id="ARBA00009037"/>
    </source>
</evidence>
<keyword evidence="3 6" id="KW-0812">Transmembrane</keyword>
<evidence type="ECO:0000256" key="6">
    <source>
        <dbReference type="SAM" id="Phobius"/>
    </source>
</evidence>
<comment type="subcellular location">
    <subcellularLocation>
        <location evidence="1">Membrane</location>
        <topology evidence="1">Single-pass membrane protein</topology>
    </subcellularLocation>
</comment>
<dbReference type="PANTHER" id="PTHR12471:SF7">
    <property type="entry name" value="V-TYPE PROTON ATPASE SUBUNIT S1"/>
    <property type="match status" value="1"/>
</dbReference>
<feature type="domain" description="V-type proton ATPase subunit S1/VOA1 transmembrane" evidence="8">
    <location>
        <begin position="377"/>
        <end position="415"/>
    </location>
</feature>
<evidence type="ECO:0000256" key="4">
    <source>
        <dbReference type="ARBA" id="ARBA00022989"/>
    </source>
</evidence>
<evidence type="ECO:0000256" key="3">
    <source>
        <dbReference type="ARBA" id="ARBA00022692"/>
    </source>
</evidence>
<dbReference type="GO" id="GO:0001671">
    <property type="term" value="F:ATPase activator activity"/>
    <property type="evidence" value="ECO:0007669"/>
    <property type="project" value="TreeGrafter"/>
</dbReference>
<evidence type="ECO:0000259" key="8">
    <source>
        <dbReference type="Pfam" id="PF20520"/>
    </source>
</evidence>
<dbReference type="InterPro" id="IPR008388">
    <property type="entry name" value="Ac45_acc_su"/>
</dbReference>
<protein>
    <submittedName>
        <fullName evidence="9">V-type proton ATPase subunit S1</fullName>
    </submittedName>
</protein>
<reference evidence="9" key="1">
    <citation type="submission" date="2021-05" db="EMBL/GenBank/DDBJ databases">
        <authorList>
            <person name="Alioto T."/>
            <person name="Alioto T."/>
            <person name="Gomez Garrido J."/>
        </authorList>
    </citation>
    <scope>NUCLEOTIDE SEQUENCE</scope>
</reference>
<dbReference type="InterPro" id="IPR046756">
    <property type="entry name" value="VAS1/VOA1_TM"/>
</dbReference>
<dbReference type="EMBL" id="HBUF01551285">
    <property type="protein sequence ID" value="CAG6758970.1"/>
    <property type="molecule type" value="Transcribed_RNA"/>
</dbReference>
<keyword evidence="7" id="KW-0732">Signal</keyword>
<dbReference type="EMBL" id="HBUF01206807">
    <property type="protein sequence ID" value="CAG6664089.1"/>
    <property type="molecule type" value="Transcribed_RNA"/>
</dbReference>
<dbReference type="EMBL" id="HBUF01206808">
    <property type="protein sequence ID" value="CAG6664093.1"/>
    <property type="molecule type" value="Transcribed_RNA"/>
</dbReference>
<feature type="chain" id="PRO_5033671051" evidence="7">
    <location>
        <begin position="23"/>
        <end position="427"/>
    </location>
</feature>
<accession>A0A8D8S6C0</accession>
<dbReference type="GO" id="GO:0033176">
    <property type="term" value="C:proton-transporting V-type ATPase complex"/>
    <property type="evidence" value="ECO:0007669"/>
    <property type="project" value="TreeGrafter"/>
</dbReference>